<dbReference type="AlphaFoldDB" id="A0A674P815"/>
<evidence type="ECO:0000256" key="4">
    <source>
        <dbReference type="ARBA" id="ARBA00010856"/>
    </source>
</evidence>
<dbReference type="Pfam" id="PF04062">
    <property type="entry name" value="P21-Arc"/>
    <property type="match status" value="1"/>
</dbReference>
<proteinExistence type="inferred from homology"/>
<gene>
    <name evidence="11" type="primary">arpc3</name>
</gene>
<dbReference type="GO" id="GO:0042995">
    <property type="term" value="C:cell projection"/>
    <property type="evidence" value="ECO:0007669"/>
    <property type="project" value="UniProtKB-SubCell"/>
</dbReference>
<dbReference type="GO" id="GO:0030833">
    <property type="term" value="P:regulation of actin filament polymerization"/>
    <property type="evidence" value="ECO:0007669"/>
    <property type="project" value="InterPro"/>
</dbReference>
<evidence type="ECO:0000256" key="5">
    <source>
        <dbReference type="ARBA" id="ARBA00022490"/>
    </source>
</evidence>
<dbReference type="GO" id="GO:0005634">
    <property type="term" value="C:nucleus"/>
    <property type="evidence" value="ECO:0007669"/>
    <property type="project" value="UniProtKB-SubCell"/>
</dbReference>
<dbReference type="KEGG" id="tru:101069177"/>
<dbReference type="InterPro" id="IPR036753">
    <property type="entry name" value="ARPC3_sf"/>
</dbReference>
<evidence type="ECO:0000313" key="11">
    <source>
        <dbReference type="Ensembl" id="ENSTRUP00000081868.1"/>
    </source>
</evidence>
<dbReference type="GO" id="GO:0034314">
    <property type="term" value="P:Arp2/3 complex-mediated actin nucleation"/>
    <property type="evidence" value="ECO:0007669"/>
    <property type="project" value="InterPro"/>
</dbReference>
<keyword evidence="6" id="KW-0009">Actin-binding</keyword>
<dbReference type="CTD" id="10094"/>
<dbReference type="Gene3D" id="1.10.1760.10">
    <property type="entry name" value="Actin-related protein 2/3 complex subunit 3"/>
    <property type="match status" value="1"/>
</dbReference>
<evidence type="ECO:0000256" key="8">
    <source>
        <dbReference type="ARBA" id="ARBA00023242"/>
    </source>
</evidence>
<dbReference type="OMA" id="SEIEEFH"/>
<dbReference type="GeneID" id="101069177"/>
<dbReference type="OrthoDB" id="200404at2759"/>
<protein>
    <submittedName>
        <fullName evidence="11">Actin related protein 2/3 complex, subunit 3</fullName>
    </submittedName>
</protein>
<name>A0A674P815_TAKRU</name>
<sequence length="236" mass="27179">MDCVKFKTLDCKLYFEEIKAVWRLRVAAGGTAGQYFLFQGRVGQTELELLLDSLLLFNMPAYHSNLMLPETRLVGNMALLPIKTQFKGPARGDGIDSDIIDEAIYYFKANVFFKNYEIKNEADRTLIYVTLYISECLKKLQKCSSRSQGEKEMYTLGITNFPIPGEPGFPLNAMYVKPSNKQEEETMRGYLQQIRQETGLRLCDRVFDPQTDRPSKWWVCFVKKQFMNKSLSAPGQ</sequence>
<dbReference type="FunCoup" id="A0A674P815">
    <property type="interactions" value="2001"/>
</dbReference>
<evidence type="ECO:0000313" key="12">
    <source>
        <dbReference type="Proteomes" id="UP000005226"/>
    </source>
</evidence>
<dbReference type="RefSeq" id="XP_003976712.2">
    <property type="nucleotide sequence ID" value="XM_003976663.3"/>
</dbReference>
<dbReference type="InParanoid" id="A0A674P815"/>
<dbReference type="PANTHER" id="PTHR12391">
    <property type="entry name" value="ARP2/3 COMPLEX 21 KD SUBUNIT"/>
    <property type="match status" value="1"/>
</dbReference>
<evidence type="ECO:0000256" key="7">
    <source>
        <dbReference type="ARBA" id="ARBA00023212"/>
    </source>
</evidence>
<dbReference type="InterPro" id="IPR007204">
    <property type="entry name" value="ARPC3"/>
</dbReference>
<evidence type="ECO:0000256" key="3">
    <source>
        <dbReference type="ARBA" id="ARBA00004316"/>
    </source>
</evidence>
<organism evidence="11 12">
    <name type="scientific">Takifugu rubripes</name>
    <name type="common">Japanese pufferfish</name>
    <name type="synonym">Fugu rubripes</name>
    <dbReference type="NCBI Taxonomy" id="31033"/>
    <lineage>
        <taxon>Eukaryota</taxon>
        <taxon>Metazoa</taxon>
        <taxon>Chordata</taxon>
        <taxon>Craniata</taxon>
        <taxon>Vertebrata</taxon>
        <taxon>Euteleostomi</taxon>
        <taxon>Actinopterygii</taxon>
        <taxon>Neopterygii</taxon>
        <taxon>Teleostei</taxon>
        <taxon>Neoteleostei</taxon>
        <taxon>Acanthomorphata</taxon>
        <taxon>Eupercaria</taxon>
        <taxon>Tetraodontiformes</taxon>
        <taxon>Tetradontoidea</taxon>
        <taxon>Tetraodontidae</taxon>
        <taxon>Takifugu</taxon>
    </lineage>
</organism>
<dbReference type="GeneTree" id="ENSGT00390000018018"/>
<accession>A0A674P815</accession>
<dbReference type="FunFam" id="1.10.1760.10:FF:000001">
    <property type="entry name" value="Actin-related protein 2/3 complex subunit 3"/>
    <property type="match status" value="1"/>
</dbReference>
<dbReference type="Proteomes" id="UP000005226">
    <property type="component" value="Chromosome 6"/>
</dbReference>
<dbReference type="GO" id="GO:0003779">
    <property type="term" value="F:actin binding"/>
    <property type="evidence" value="ECO:0007669"/>
    <property type="project" value="UniProtKB-KW"/>
</dbReference>
<evidence type="ECO:0000256" key="6">
    <source>
        <dbReference type="ARBA" id="ARBA00023203"/>
    </source>
</evidence>
<dbReference type="Ensembl" id="ENSTRUT00000072297.1">
    <property type="protein sequence ID" value="ENSTRUP00000081868.1"/>
    <property type="gene ID" value="ENSTRUG00000000904.3"/>
</dbReference>
<comment type="subcellular location">
    <subcellularLocation>
        <location evidence="3">Cell projection</location>
    </subcellularLocation>
    <subcellularLocation>
        <location evidence="2">Cytoplasm</location>
        <location evidence="2">Cytoskeleton</location>
    </subcellularLocation>
    <subcellularLocation>
        <location evidence="1">Nucleus</location>
    </subcellularLocation>
</comment>
<keyword evidence="9" id="KW-0966">Cell projection</keyword>
<comment type="function">
    <text evidence="10">Component of the Arp2/3 complex, a multiprotein complex that mediates actin polymerization upon stimulation by nucleation-promoting factor (NPF). The Arp2/3 complex mediates the formation of branched actin networks in the cytoplasm, providing the force for cell motility. In addition to its role in the cytoplasmic cytoskeleton, the Arp2/3 complex also promotes actin polymerization in the nucleus, thereby regulating gene transcription and repair of damaged DNA. The Arp2/3 complex promotes homologous recombination (HR) repair in response to DNA damage by promoting nuclear actin polymerization, leading to drive motility of double-strand breaks (DSBs).</text>
</comment>
<dbReference type="GO" id="GO:0005885">
    <property type="term" value="C:Arp2/3 protein complex"/>
    <property type="evidence" value="ECO:0007669"/>
    <property type="project" value="InterPro"/>
</dbReference>
<evidence type="ECO:0000256" key="10">
    <source>
        <dbReference type="ARBA" id="ARBA00045382"/>
    </source>
</evidence>
<dbReference type="RefSeq" id="XP_029693709.1">
    <property type="nucleotide sequence ID" value="XM_029837849.1"/>
</dbReference>
<comment type="similarity">
    <text evidence="4">Belongs to the ARPC3 family.</text>
</comment>
<keyword evidence="7" id="KW-0206">Cytoskeleton</keyword>
<reference evidence="11" key="3">
    <citation type="submission" date="2025-09" db="UniProtKB">
        <authorList>
            <consortium name="Ensembl"/>
        </authorList>
    </citation>
    <scope>IDENTIFICATION</scope>
</reference>
<keyword evidence="5" id="KW-0963">Cytoplasm</keyword>
<evidence type="ECO:0000256" key="2">
    <source>
        <dbReference type="ARBA" id="ARBA00004245"/>
    </source>
</evidence>
<keyword evidence="8" id="KW-0539">Nucleus</keyword>
<evidence type="ECO:0000256" key="9">
    <source>
        <dbReference type="ARBA" id="ARBA00023273"/>
    </source>
</evidence>
<keyword evidence="12" id="KW-1185">Reference proteome</keyword>
<reference evidence="11 12" key="1">
    <citation type="journal article" date="2011" name="Genome Biol. Evol.">
        <title>Integration of the genetic map and genome assembly of fugu facilitates insights into distinct features of genome evolution in teleosts and mammals.</title>
        <authorList>
            <person name="Kai W."/>
            <person name="Kikuchi K."/>
            <person name="Tohari S."/>
            <person name="Chew A.K."/>
            <person name="Tay A."/>
            <person name="Fujiwara A."/>
            <person name="Hosoya S."/>
            <person name="Suetake H."/>
            <person name="Naruse K."/>
            <person name="Brenner S."/>
            <person name="Suzuki Y."/>
            <person name="Venkatesh B."/>
        </authorList>
    </citation>
    <scope>NUCLEOTIDE SEQUENCE [LARGE SCALE GENOMIC DNA]</scope>
</reference>
<reference evidence="11" key="2">
    <citation type="submission" date="2025-08" db="UniProtKB">
        <authorList>
            <consortium name="Ensembl"/>
        </authorList>
    </citation>
    <scope>IDENTIFICATION</scope>
</reference>
<dbReference type="SUPFAM" id="SSF69060">
    <property type="entry name" value="Arp2/3 complex 21 kDa subunit ARPC3"/>
    <property type="match status" value="1"/>
</dbReference>
<evidence type="ECO:0000256" key="1">
    <source>
        <dbReference type="ARBA" id="ARBA00004123"/>
    </source>
</evidence>